<dbReference type="RefSeq" id="WP_067505065.1">
    <property type="nucleotide sequence ID" value="NZ_QNRE01000052.1"/>
</dbReference>
<name>A0A366CSG3_9NOCA</name>
<evidence type="ECO:0000313" key="2">
    <source>
        <dbReference type="Proteomes" id="UP000252586"/>
    </source>
</evidence>
<comment type="caution">
    <text evidence="1">The sequence shown here is derived from an EMBL/GenBank/DDBJ whole genome shotgun (WGS) entry which is preliminary data.</text>
</comment>
<dbReference type="Proteomes" id="UP000252586">
    <property type="component" value="Unassembled WGS sequence"/>
</dbReference>
<dbReference type="EMBL" id="QNRE01000052">
    <property type="protein sequence ID" value="RBO78309.1"/>
    <property type="molecule type" value="Genomic_DNA"/>
</dbReference>
<protein>
    <submittedName>
        <fullName evidence="1">Uncharacterized protein</fullName>
    </submittedName>
</protein>
<proteinExistence type="predicted"/>
<keyword evidence="2" id="KW-1185">Reference proteome</keyword>
<evidence type="ECO:0000313" key="1">
    <source>
        <dbReference type="EMBL" id="RBO78309.1"/>
    </source>
</evidence>
<organism evidence="1 2">
    <name type="scientific">Nocardia puris</name>
    <dbReference type="NCBI Taxonomy" id="208602"/>
    <lineage>
        <taxon>Bacteria</taxon>
        <taxon>Bacillati</taxon>
        <taxon>Actinomycetota</taxon>
        <taxon>Actinomycetes</taxon>
        <taxon>Mycobacteriales</taxon>
        <taxon>Nocardiaceae</taxon>
        <taxon>Nocardia</taxon>
    </lineage>
</organism>
<dbReference type="STRING" id="1210090.GCA_001613185_01384"/>
<sequence length="146" mass="16542">MTRTFYLQRDTDVTGFSGTGIVADGVEFPDGTAVLRWRGEHASTVVWPSVDTALAVHGHDGATRLVWTDETQVEPMPGEYSQRGFFHWEPVETDYGHKVFVYESSAIVPHMWLRILEGDDIAAHLSVDQARTIRDQISDWLKRAIR</sequence>
<reference evidence="1 2" key="1">
    <citation type="submission" date="2018-06" db="EMBL/GenBank/DDBJ databases">
        <title>Genomic Encyclopedia of Type Strains, Phase IV (KMG-IV): sequencing the most valuable type-strain genomes for metagenomic binning, comparative biology and taxonomic classification.</title>
        <authorList>
            <person name="Goeker M."/>
        </authorList>
    </citation>
    <scope>NUCLEOTIDE SEQUENCE [LARGE SCALE GENOMIC DNA]</scope>
    <source>
        <strain evidence="1 2">DSM 44599</strain>
    </source>
</reference>
<dbReference type="AlphaFoldDB" id="A0A366CSG3"/>
<accession>A0A366CSG3</accession>
<gene>
    <name evidence="1" type="ORF">DFR74_1523</name>
</gene>